<dbReference type="EMBL" id="NCKW01015699">
    <property type="protein sequence ID" value="POM61995.1"/>
    <property type="molecule type" value="Genomic_DNA"/>
</dbReference>
<comment type="caution">
    <text evidence="2">The sequence shown here is derived from an EMBL/GenBank/DDBJ whole genome shotgun (WGS) entry which is preliminary data.</text>
</comment>
<protein>
    <submittedName>
        <fullName evidence="2">Uncharacterized protein</fullName>
    </submittedName>
</protein>
<feature type="compositionally biased region" description="Polar residues" evidence="1">
    <location>
        <begin position="192"/>
        <end position="202"/>
    </location>
</feature>
<evidence type="ECO:0000313" key="2">
    <source>
        <dbReference type="EMBL" id="POM61995.1"/>
    </source>
</evidence>
<feature type="region of interest" description="Disordered" evidence="1">
    <location>
        <begin position="192"/>
        <end position="211"/>
    </location>
</feature>
<sequence length="293" mass="33092">MLDVAKPGFDAPFVEWTKVTSRISLSNPKIGKSDSEYQIPEVHEHDGRVIFEIPCTPARHEIAIDDPDAEDKAEDTDIQVYVDNLTVSSTPLRPTLEVGELIAAHSLLDVPRTKMQRSRLMVPLHVTPLHLKQKATHALTSFEQLNEPESRLAAITVQPHVFQTSVTDATPLLETTVSEHVMFRAYSGFPSTHGTENATSTDGENRLTDRHPSSKCVLERLFPKPDTRDKLTYIWESMPLKVTMILSKLEHSLGFRNQNVCNTRRSFSGRMKYFTHSEMVNSVNTTIHIYLTT</sequence>
<evidence type="ECO:0000313" key="3">
    <source>
        <dbReference type="Proteomes" id="UP000237271"/>
    </source>
</evidence>
<evidence type="ECO:0000256" key="1">
    <source>
        <dbReference type="SAM" id="MobiDB-lite"/>
    </source>
</evidence>
<gene>
    <name evidence="2" type="ORF">PHPALM_28904</name>
</gene>
<keyword evidence="3" id="KW-1185">Reference proteome</keyword>
<proteinExistence type="predicted"/>
<name>A0A2P4X8X2_9STRA</name>
<dbReference type="OrthoDB" id="167202at2759"/>
<dbReference type="AlphaFoldDB" id="A0A2P4X8X2"/>
<organism evidence="2 3">
    <name type="scientific">Phytophthora palmivora</name>
    <dbReference type="NCBI Taxonomy" id="4796"/>
    <lineage>
        <taxon>Eukaryota</taxon>
        <taxon>Sar</taxon>
        <taxon>Stramenopiles</taxon>
        <taxon>Oomycota</taxon>
        <taxon>Peronosporomycetes</taxon>
        <taxon>Peronosporales</taxon>
        <taxon>Peronosporaceae</taxon>
        <taxon>Phytophthora</taxon>
    </lineage>
</organism>
<accession>A0A2P4X8X2</accession>
<reference evidence="2 3" key="1">
    <citation type="journal article" date="2017" name="Genome Biol. Evol.">
        <title>Phytophthora megakarya and P. palmivora, closely related causal agents of cacao black pod rot, underwent increases in genome sizes and gene numbers by different mechanisms.</title>
        <authorList>
            <person name="Ali S.S."/>
            <person name="Shao J."/>
            <person name="Lary D.J."/>
            <person name="Kronmiller B."/>
            <person name="Shen D."/>
            <person name="Strem M.D."/>
            <person name="Amoako-Attah I."/>
            <person name="Akrofi A.Y."/>
            <person name="Begoude B.A."/>
            <person name="Ten Hoopen G.M."/>
            <person name="Coulibaly K."/>
            <person name="Kebe B.I."/>
            <person name="Melnick R.L."/>
            <person name="Guiltinan M.J."/>
            <person name="Tyler B.M."/>
            <person name="Meinhardt L.W."/>
            <person name="Bailey B.A."/>
        </authorList>
    </citation>
    <scope>NUCLEOTIDE SEQUENCE [LARGE SCALE GENOMIC DNA]</scope>
    <source>
        <strain evidence="3">sbr112.9</strain>
    </source>
</reference>
<dbReference type="Proteomes" id="UP000237271">
    <property type="component" value="Unassembled WGS sequence"/>
</dbReference>